<keyword evidence="1" id="KW-1133">Transmembrane helix</keyword>
<protein>
    <submittedName>
        <fullName evidence="2">Uncharacterized protein</fullName>
    </submittedName>
</protein>
<keyword evidence="3" id="KW-1185">Reference proteome</keyword>
<sequence>MNGDQGESNNLAFNNEWTVGICSKVGKKVGIISAGEVGVTSDYVNWFYNSGVLNHVMLPVMVYIIGQVLQNDNKVEWKMHRNMSVKYVSIPNNSVTLLDPGLNAVEKS</sequence>
<proteinExistence type="predicted"/>
<comment type="caution">
    <text evidence="2">The sequence shown here is derived from an EMBL/GenBank/DDBJ whole genome shotgun (WGS) entry which is preliminary data.</text>
</comment>
<organism evidence="2 3">
    <name type="scientific">Kingdonia uniflora</name>
    <dbReference type="NCBI Taxonomy" id="39325"/>
    <lineage>
        <taxon>Eukaryota</taxon>
        <taxon>Viridiplantae</taxon>
        <taxon>Streptophyta</taxon>
        <taxon>Embryophyta</taxon>
        <taxon>Tracheophyta</taxon>
        <taxon>Spermatophyta</taxon>
        <taxon>Magnoliopsida</taxon>
        <taxon>Ranunculales</taxon>
        <taxon>Circaeasteraceae</taxon>
        <taxon>Kingdonia</taxon>
    </lineage>
</organism>
<evidence type="ECO:0000313" key="3">
    <source>
        <dbReference type="Proteomes" id="UP000541444"/>
    </source>
</evidence>
<dbReference type="AlphaFoldDB" id="A0A7J7LSY6"/>
<evidence type="ECO:0000256" key="1">
    <source>
        <dbReference type="SAM" id="Phobius"/>
    </source>
</evidence>
<dbReference type="Proteomes" id="UP000541444">
    <property type="component" value="Unassembled WGS sequence"/>
</dbReference>
<feature type="transmembrane region" description="Helical" evidence="1">
    <location>
        <begin position="46"/>
        <end position="69"/>
    </location>
</feature>
<reference evidence="2 3" key="1">
    <citation type="journal article" date="2020" name="IScience">
        <title>Genome Sequencing of the Endangered Kingdonia uniflora (Circaeasteraceae, Ranunculales) Reveals Potential Mechanisms of Evolutionary Specialization.</title>
        <authorList>
            <person name="Sun Y."/>
            <person name="Deng T."/>
            <person name="Zhang A."/>
            <person name="Moore M.J."/>
            <person name="Landis J.B."/>
            <person name="Lin N."/>
            <person name="Zhang H."/>
            <person name="Zhang X."/>
            <person name="Huang J."/>
            <person name="Zhang X."/>
            <person name="Sun H."/>
            <person name="Wang H."/>
        </authorList>
    </citation>
    <scope>NUCLEOTIDE SEQUENCE [LARGE SCALE GENOMIC DNA]</scope>
    <source>
        <strain evidence="2">TB1705</strain>
        <tissue evidence="2">Leaf</tissue>
    </source>
</reference>
<evidence type="ECO:0000313" key="2">
    <source>
        <dbReference type="EMBL" id="KAF6145668.1"/>
    </source>
</evidence>
<gene>
    <name evidence="2" type="ORF">GIB67_022195</name>
</gene>
<keyword evidence="1" id="KW-0812">Transmembrane</keyword>
<name>A0A7J7LSY6_9MAGN</name>
<keyword evidence="1" id="KW-0472">Membrane</keyword>
<accession>A0A7J7LSY6</accession>
<dbReference type="EMBL" id="JACGCM010002042">
    <property type="protein sequence ID" value="KAF6145668.1"/>
    <property type="molecule type" value="Genomic_DNA"/>
</dbReference>